<reference evidence="1 2" key="1">
    <citation type="journal article" date="2015" name="Proc. Natl. Acad. Sci. U.S.A.">
        <title>The resurrection genome of Boea hygrometrica: A blueprint for survival of dehydration.</title>
        <authorList>
            <person name="Xiao L."/>
            <person name="Yang G."/>
            <person name="Zhang L."/>
            <person name="Yang X."/>
            <person name="Zhao S."/>
            <person name="Ji Z."/>
            <person name="Zhou Q."/>
            <person name="Hu M."/>
            <person name="Wang Y."/>
            <person name="Chen M."/>
            <person name="Xu Y."/>
            <person name="Jin H."/>
            <person name="Xiao X."/>
            <person name="Hu G."/>
            <person name="Bao F."/>
            <person name="Hu Y."/>
            <person name="Wan P."/>
            <person name="Li L."/>
            <person name="Deng X."/>
            <person name="Kuang T."/>
            <person name="Xiang C."/>
            <person name="Zhu J.K."/>
            <person name="Oliver M.J."/>
            <person name="He Y."/>
        </authorList>
    </citation>
    <scope>NUCLEOTIDE SEQUENCE [LARGE SCALE GENOMIC DNA]</scope>
    <source>
        <strain evidence="2">cv. XS01</strain>
    </source>
</reference>
<accession>A0A2Z7BEI9</accession>
<protein>
    <submittedName>
        <fullName evidence="1">Uncharacterized protein</fullName>
    </submittedName>
</protein>
<dbReference type="EMBL" id="KV006675">
    <property type="protein sequence ID" value="KZV32447.1"/>
    <property type="molecule type" value="Genomic_DNA"/>
</dbReference>
<gene>
    <name evidence="1" type="ORF">F511_15705</name>
</gene>
<dbReference type="AlphaFoldDB" id="A0A2Z7BEI9"/>
<evidence type="ECO:0000313" key="1">
    <source>
        <dbReference type="EMBL" id="KZV32447.1"/>
    </source>
</evidence>
<keyword evidence="2" id="KW-1185">Reference proteome</keyword>
<sequence>MAEWTIWSRMTWRWSRTSVKIECSTRRRRFRRRSLCRMRWNQIFLSYTSTQSSNSPPGFALTKFSVATEKYPKMKIQYMVLEDMLAIAGEHLLFKISLRLKHDC</sequence>
<proteinExistence type="predicted"/>
<dbReference type="Proteomes" id="UP000250235">
    <property type="component" value="Unassembled WGS sequence"/>
</dbReference>
<organism evidence="1 2">
    <name type="scientific">Dorcoceras hygrometricum</name>
    <dbReference type="NCBI Taxonomy" id="472368"/>
    <lineage>
        <taxon>Eukaryota</taxon>
        <taxon>Viridiplantae</taxon>
        <taxon>Streptophyta</taxon>
        <taxon>Embryophyta</taxon>
        <taxon>Tracheophyta</taxon>
        <taxon>Spermatophyta</taxon>
        <taxon>Magnoliopsida</taxon>
        <taxon>eudicotyledons</taxon>
        <taxon>Gunneridae</taxon>
        <taxon>Pentapetalae</taxon>
        <taxon>asterids</taxon>
        <taxon>lamiids</taxon>
        <taxon>Lamiales</taxon>
        <taxon>Gesneriaceae</taxon>
        <taxon>Didymocarpoideae</taxon>
        <taxon>Trichosporeae</taxon>
        <taxon>Loxocarpinae</taxon>
        <taxon>Dorcoceras</taxon>
    </lineage>
</organism>
<evidence type="ECO:0000313" key="2">
    <source>
        <dbReference type="Proteomes" id="UP000250235"/>
    </source>
</evidence>
<name>A0A2Z7BEI9_9LAMI</name>